<dbReference type="Gene3D" id="1.10.3680.10">
    <property type="entry name" value="TerB-like"/>
    <property type="match status" value="1"/>
</dbReference>
<evidence type="ECO:0008006" key="3">
    <source>
        <dbReference type="Google" id="ProtNLM"/>
    </source>
</evidence>
<dbReference type="RefSeq" id="WP_096299277.1">
    <property type="nucleotide sequence ID" value="NZ_CP023406.1"/>
</dbReference>
<dbReference type="KEGG" id="lum:CNR27_12580"/>
<dbReference type="EMBL" id="CP023406">
    <property type="protein sequence ID" value="ATD68164.1"/>
    <property type="molecule type" value="Genomic_DNA"/>
</dbReference>
<dbReference type="SUPFAM" id="SSF158682">
    <property type="entry name" value="TerB-like"/>
    <property type="match status" value="1"/>
</dbReference>
<keyword evidence="2" id="KW-1185">Reference proteome</keyword>
<evidence type="ECO:0000313" key="1">
    <source>
        <dbReference type="EMBL" id="ATD68164.1"/>
    </source>
</evidence>
<evidence type="ECO:0000313" key="2">
    <source>
        <dbReference type="Proteomes" id="UP000218968"/>
    </source>
</evidence>
<protein>
    <recommendedName>
        <fullName evidence="3">Protein YebE</fullName>
    </recommendedName>
</protein>
<dbReference type="AlphaFoldDB" id="A0A290XG88"/>
<organism evidence="1 2">
    <name type="scientific">Luteimonas chenhongjianii</name>
    <dbReference type="NCBI Taxonomy" id="2006110"/>
    <lineage>
        <taxon>Bacteria</taxon>
        <taxon>Pseudomonadati</taxon>
        <taxon>Pseudomonadota</taxon>
        <taxon>Gammaproteobacteria</taxon>
        <taxon>Lysobacterales</taxon>
        <taxon>Lysobacteraceae</taxon>
        <taxon>Luteimonas</taxon>
    </lineage>
</organism>
<dbReference type="Pfam" id="PF04391">
    <property type="entry name" value="DUF533"/>
    <property type="match status" value="1"/>
</dbReference>
<dbReference type="InterPro" id="IPR007486">
    <property type="entry name" value="YebE"/>
</dbReference>
<name>A0A290XG88_9GAMM</name>
<gene>
    <name evidence="1" type="ORF">CNR27_12580</name>
</gene>
<sequence>MSFQGFLNHLLTSQAGGKPGSSLLNADFGKGAVTGGALGLLLGKNRKTRKLASYGGLAAIGVMAYKAYGDYQKQQGGVAAPAPRTVDRLPAPQADIHSQAILKALVAAAKADGHIDARERALIEGEFERIEEGADVQDWLHAELQKPLDPAEVASAAGTPEIASEMYLASALVIDESNFMERSYLDELARQLRLAPELRTRLEQEARAGSEAR</sequence>
<dbReference type="InterPro" id="IPR029024">
    <property type="entry name" value="TerB-like"/>
</dbReference>
<accession>A0A290XG88</accession>
<proteinExistence type="predicted"/>
<dbReference type="OrthoDB" id="5459344at2"/>
<reference evidence="2" key="1">
    <citation type="submission" date="2017-09" db="EMBL/GenBank/DDBJ databases">
        <title>Luteimonas liuhanmingii sp.nov., isolated from the intestinal contents of Tibetan Plateau Pika in Yushu, Qinghai Province, China.</title>
        <authorList>
            <person name="Gui Z."/>
        </authorList>
    </citation>
    <scope>NUCLEOTIDE SEQUENCE [LARGE SCALE GENOMIC DNA]</scope>
    <source>
        <strain evidence="2">100111</strain>
    </source>
</reference>
<dbReference type="CDD" id="cd07178">
    <property type="entry name" value="terB_like_YebE"/>
    <property type="match status" value="1"/>
</dbReference>
<dbReference type="Proteomes" id="UP000218968">
    <property type="component" value="Chromosome"/>
</dbReference>